<feature type="signal peptide" evidence="2">
    <location>
        <begin position="1"/>
        <end position="25"/>
    </location>
</feature>
<name>A0ABT7DVN5_9NEIS</name>
<organism evidence="3 4">
    <name type="scientific">Parachitinimonas caeni</name>
    <dbReference type="NCBI Taxonomy" id="3031301"/>
    <lineage>
        <taxon>Bacteria</taxon>
        <taxon>Pseudomonadati</taxon>
        <taxon>Pseudomonadota</taxon>
        <taxon>Betaproteobacteria</taxon>
        <taxon>Neisseriales</taxon>
        <taxon>Chitinibacteraceae</taxon>
        <taxon>Parachitinimonas</taxon>
    </lineage>
</organism>
<comment type="caution">
    <text evidence="3">The sequence shown here is derived from an EMBL/GenBank/DDBJ whole genome shotgun (WGS) entry which is preliminary data.</text>
</comment>
<keyword evidence="2" id="KW-0732">Signal</keyword>
<evidence type="ECO:0000313" key="3">
    <source>
        <dbReference type="EMBL" id="MDK2123220.1"/>
    </source>
</evidence>
<gene>
    <name evidence="3" type="ORF">PZA18_04035</name>
</gene>
<evidence type="ECO:0000313" key="4">
    <source>
        <dbReference type="Proteomes" id="UP001172778"/>
    </source>
</evidence>
<keyword evidence="4" id="KW-1185">Reference proteome</keyword>
<sequence>MEKSTKIVILGGVVAMGLATGTANATAVSAAASATGAVATFTVPTGTASAGGFVTNSFTFKLSNNVSLAAQDSSTAVAVSSASTKGTRVFGGSSNGGGIKDCSGSSVANPAPKATPDADKDGCS</sequence>
<evidence type="ECO:0000256" key="1">
    <source>
        <dbReference type="SAM" id="MobiDB-lite"/>
    </source>
</evidence>
<dbReference type="EMBL" id="JARRAF010000003">
    <property type="protein sequence ID" value="MDK2123220.1"/>
    <property type="molecule type" value="Genomic_DNA"/>
</dbReference>
<accession>A0ABT7DVN5</accession>
<dbReference type="Proteomes" id="UP001172778">
    <property type="component" value="Unassembled WGS sequence"/>
</dbReference>
<feature type="chain" id="PRO_5045329331" evidence="2">
    <location>
        <begin position="26"/>
        <end position="124"/>
    </location>
</feature>
<dbReference type="RefSeq" id="WP_284099510.1">
    <property type="nucleotide sequence ID" value="NZ_JARRAF010000003.1"/>
</dbReference>
<reference evidence="3" key="1">
    <citation type="submission" date="2023-03" db="EMBL/GenBank/DDBJ databases">
        <title>Chitinimonas shenzhenensis gen. nov., sp. nov., a novel member of family Burkholderiaceae isolated from activated sludge collected in Shen Zhen, China.</title>
        <authorList>
            <person name="Wang X."/>
        </authorList>
    </citation>
    <scope>NUCLEOTIDE SEQUENCE</scope>
    <source>
        <strain evidence="3">DQS-5</strain>
    </source>
</reference>
<feature type="region of interest" description="Disordered" evidence="1">
    <location>
        <begin position="90"/>
        <end position="124"/>
    </location>
</feature>
<evidence type="ECO:0000256" key="2">
    <source>
        <dbReference type="SAM" id="SignalP"/>
    </source>
</evidence>
<protein>
    <submittedName>
        <fullName evidence="3">Uncharacterized protein</fullName>
    </submittedName>
</protein>
<proteinExistence type="predicted"/>